<dbReference type="Pfam" id="PF00528">
    <property type="entry name" value="BPD_transp_1"/>
    <property type="match status" value="1"/>
</dbReference>
<evidence type="ECO:0000256" key="8">
    <source>
        <dbReference type="ARBA" id="ARBA00023136"/>
    </source>
</evidence>
<evidence type="ECO:0000256" key="9">
    <source>
        <dbReference type="RuleBase" id="RU363032"/>
    </source>
</evidence>
<keyword evidence="8 9" id="KW-0472">Membrane</keyword>
<dbReference type="AlphaFoldDB" id="A0A5S9NN25"/>
<dbReference type="GO" id="GO:0043190">
    <property type="term" value="C:ATP-binding cassette (ABC) transporter complex"/>
    <property type="evidence" value="ECO:0007669"/>
    <property type="project" value="InterPro"/>
</dbReference>
<accession>A0A5S9NN25</accession>
<comment type="subcellular location">
    <subcellularLocation>
        <location evidence="1">Cell inner membrane</location>
        <topology evidence="1">Multi-pass membrane protein</topology>
    </subcellularLocation>
    <subcellularLocation>
        <location evidence="9">Cell membrane</location>
        <topology evidence="9">Multi-pass membrane protein</topology>
    </subcellularLocation>
</comment>
<feature type="domain" description="ABC transmembrane type-1" evidence="10">
    <location>
        <begin position="15"/>
        <end position="214"/>
    </location>
</feature>
<name>A0A5S9NN25_9HYPH</name>
<dbReference type="Gene3D" id="1.10.3720.10">
    <property type="entry name" value="MetI-like"/>
    <property type="match status" value="1"/>
</dbReference>
<comment type="similarity">
    <text evidence="2">Belongs to the binding-protein-dependent transport system permease family. HisMQ subfamily.</text>
</comment>
<evidence type="ECO:0000256" key="7">
    <source>
        <dbReference type="ARBA" id="ARBA00022989"/>
    </source>
</evidence>
<dbReference type="InterPro" id="IPR010065">
    <property type="entry name" value="AA_ABC_transptr_permease_3TM"/>
</dbReference>
<dbReference type="GO" id="GO:0022857">
    <property type="term" value="F:transmembrane transporter activity"/>
    <property type="evidence" value="ECO:0007669"/>
    <property type="project" value="InterPro"/>
</dbReference>
<keyword evidence="12" id="KW-1185">Reference proteome</keyword>
<keyword evidence="4" id="KW-1003">Cell membrane</keyword>
<dbReference type="RefSeq" id="WP_159598318.1">
    <property type="nucleotide sequence ID" value="NZ_CACSAS010000001.1"/>
</dbReference>
<evidence type="ECO:0000256" key="4">
    <source>
        <dbReference type="ARBA" id="ARBA00022475"/>
    </source>
</evidence>
<dbReference type="NCBIfam" id="TIGR01726">
    <property type="entry name" value="HEQRo_perm_3TM"/>
    <property type="match status" value="1"/>
</dbReference>
<keyword evidence="6 9" id="KW-0812">Transmembrane</keyword>
<feature type="transmembrane region" description="Helical" evidence="9">
    <location>
        <begin position="195"/>
        <end position="214"/>
    </location>
</feature>
<dbReference type="Proteomes" id="UP000433050">
    <property type="component" value="Unassembled WGS sequence"/>
</dbReference>
<sequence length="230" mass="24432">MDVLADFLPIVLRGMLVTVVLSLSAMVLATAIGLVGAWARLAGSAPVKALALIYTVVVRGMPPLVLMLLIYFGGQTALNAAADAMQVEPIRIEPFTAGIVSVGIIFGAYLTETFRGAYLGIPQGEIEAGVAFGMPTLTLARLVVLPPLMRLALPSFWNIWLTLVKACALVSVIGLQDAVYAALSIGRSTREPFTFMLVVAALYLAYTGLSDLVFRRLGRHLARGTRAASV</sequence>
<protein>
    <submittedName>
        <fullName evidence="11">Histidine transport system permease protein HisQ</fullName>
    </submittedName>
</protein>
<feature type="transmembrane region" description="Helical" evidence="9">
    <location>
        <begin position="51"/>
        <end position="72"/>
    </location>
</feature>
<feature type="transmembrane region" description="Helical" evidence="9">
    <location>
        <begin position="12"/>
        <end position="39"/>
    </location>
</feature>
<dbReference type="EMBL" id="CACSAS010000001">
    <property type="protein sequence ID" value="CAA0091731.1"/>
    <property type="molecule type" value="Genomic_DNA"/>
</dbReference>
<organism evidence="11 12">
    <name type="scientific">Starkeya nomas</name>
    <dbReference type="NCBI Taxonomy" id="2666134"/>
    <lineage>
        <taxon>Bacteria</taxon>
        <taxon>Pseudomonadati</taxon>
        <taxon>Pseudomonadota</taxon>
        <taxon>Alphaproteobacteria</taxon>
        <taxon>Hyphomicrobiales</taxon>
        <taxon>Xanthobacteraceae</taxon>
        <taxon>Starkeya</taxon>
    </lineage>
</organism>
<evidence type="ECO:0000256" key="3">
    <source>
        <dbReference type="ARBA" id="ARBA00022448"/>
    </source>
</evidence>
<proteinExistence type="inferred from homology"/>
<keyword evidence="7 9" id="KW-1133">Transmembrane helix</keyword>
<gene>
    <name evidence="11" type="primary">hisQ_1</name>
    <name evidence="11" type="ORF">STARVERO_01353</name>
</gene>
<dbReference type="CDD" id="cd06261">
    <property type="entry name" value="TM_PBP2"/>
    <property type="match status" value="1"/>
</dbReference>
<dbReference type="SUPFAM" id="SSF161098">
    <property type="entry name" value="MetI-like"/>
    <property type="match status" value="1"/>
</dbReference>
<dbReference type="PROSITE" id="PS50928">
    <property type="entry name" value="ABC_TM1"/>
    <property type="match status" value="1"/>
</dbReference>
<dbReference type="InterPro" id="IPR000515">
    <property type="entry name" value="MetI-like"/>
</dbReference>
<dbReference type="InterPro" id="IPR051613">
    <property type="entry name" value="ABC_transp_permease_HisMQ"/>
</dbReference>
<feature type="transmembrane region" description="Helical" evidence="9">
    <location>
        <begin position="92"/>
        <end position="110"/>
    </location>
</feature>
<evidence type="ECO:0000313" key="11">
    <source>
        <dbReference type="EMBL" id="CAA0091731.1"/>
    </source>
</evidence>
<keyword evidence="3 9" id="KW-0813">Transport</keyword>
<evidence type="ECO:0000256" key="6">
    <source>
        <dbReference type="ARBA" id="ARBA00022692"/>
    </source>
</evidence>
<reference evidence="11 12" key="1">
    <citation type="submission" date="2019-12" db="EMBL/GenBank/DDBJ databases">
        <authorList>
            <person name="Reyes-Prieto M."/>
        </authorList>
    </citation>
    <scope>NUCLEOTIDE SEQUENCE [LARGE SCALE GENOMIC DNA]</scope>
    <source>
        <strain evidence="11">HF14-78462</strain>
    </source>
</reference>
<keyword evidence="5" id="KW-0997">Cell inner membrane</keyword>
<evidence type="ECO:0000256" key="1">
    <source>
        <dbReference type="ARBA" id="ARBA00004429"/>
    </source>
</evidence>
<feature type="transmembrane region" description="Helical" evidence="9">
    <location>
        <begin position="156"/>
        <end position="175"/>
    </location>
</feature>
<dbReference type="InterPro" id="IPR035906">
    <property type="entry name" value="MetI-like_sf"/>
</dbReference>
<evidence type="ECO:0000313" key="12">
    <source>
        <dbReference type="Proteomes" id="UP000433050"/>
    </source>
</evidence>
<dbReference type="PANTHER" id="PTHR30133:SF1">
    <property type="entry name" value="HISTIDINE TRANSPORT SYSTEM PERMEASE PROTEIN HISQ"/>
    <property type="match status" value="1"/>
</dbReference>
<dbReference type="PANTHER" id="PTHR30133">
    <property type="entry name" value="CATIONIC AMINO ACID TRANSPORTER, MEMBRANE COMPONENT"/>
    <property type="match status" value="1"/>
</dbReference>
<evidence type="ECO:0000256" key="5">
    <source>
        <dbReference type="ARBA" id="ARBA00022519"/>
    </source>
</evidence>
<evidence type="ECO:0000259" key="10">
    <source>
        <dbReference type="PROSITE" id="PS50928"/>
    </source>
</evidence>
<evidence type="ECO:0000256" key="2">
    <source>
        <dbReference type="ARBA" id="ARBA00010072"/>
    </source>
</evidence>